<evidence type="ECO:0000313" key="5">
    <source>
        <dbReference type="Proteomes" id="UP000232323"/>
    </source>
</evidence>
<organism evidence="4 5">
    <name type="scientific">Chlamydomonas eustigma</name>
    <dbReference type="NCBI Taxonomy" id="1157962"/>
    <lineage>
        <taxon>Eukaryota</taxon>
        <taxon>Viridiplantae</taxon>
        <taxon>Chlorophyta</taxon>
        <taxon>core chlorophytes</taxon>
        <taxon>Chlorophyceae</taxon>
        <taxon>CS clade</taxon>
        <taxon>Chlamydomonadales</taxon>
        <taxon>Chlamydomonadaceae</taxon>
        <taxon>Chlamydomonas</taxon>
    </lineage>
</organism>
<dbReference type="SMART" id="SM00268">
    <property type="entry name" value="ACTIN"/>
    <property type="match status" value="1"/>
</dbReference>
<accession>A0A250WT15</accession>
<protein>
    <recommendedName>
        <fullName evidence="6">Actin-related protein 6</fullName>
    </recommendedName>
</protein>
<dbReference type="Gene3D" id="3.90.640.10">
    <property type="entry name" value="Actin, Chain A, domain 4"/>
    <property type="match status" value="1"/>
</dbReference>
<proteinExistence type="inferred from homology"/>
<evidence type="ECO:0000256" key="1">
    <source>
        <dbReference type="ARBA" id="ARBA00004496"/>
    </source>
</evidence>
<dbReference type="OrthoDB" id="6220758at2759"/>
<evidence type="ECO:0000256" key="2">
    <source>
        <dbReference type="ARBA" id="ARBA00005665"/>
    </source>
</evidence>
<dbReference type="EMBL" id="BEGY01000005">
    <property type="protein sequence ID" value="GAX73963.1"/>
    <property type="molecule type" value="Genomic_DNA"/>
</dbReference>
<keyword evidence="3" id="KW-0963">Cytoplasm</keyword>
<dbReference type="InterPro" id="IPR043129">
    <property type="entry name" value="ATPase_NBD"/>
</dbReference>
<sequence>MRKSQPNGPIIVIDNGAGNIKAGFGGEASPRSVFPHCSAKAKGERQAMLGDMLAEANEISQLTLKRPMDRGYLVNYDLEREVWGRVFRSVLKINPRECGLLLSEPFFNFKPVQSATEQIVFEEFGFQAFYSAPGPTFAMRRIADLFPHIPANQVGTGVIVDAGFSFSHIVPFFNGQLLLTAVKRVNIGGKALTNYLKELVSYRSLNMMDETYLMEHIKDQLCFVSQDVKADLKLSKLGYRSPYHREYVLPDGVNNFRGYVKAPATAGEARGPPGTKQQEQVLQLNNERFMVPELLFSPPDVGLQQAGLPEALVQAVSATPVALHPLLYTNVALIGGVAACPGYSNRFSTDLRPLVPDTYDMEVFAPQNPGMTTWEGMSLFAASGEFGRVAMTKAQYEETGGYAARMQR</sequence>
<comment type="similarity">
    <text evidence="2">Belongs to the actin family. ARP6 subfamily.</text>
</comment>
<dbReference type="Proteomes" id="UP000232323">
    <property type="component" value="Unassembled WGS sequence"/>
</dbReference>
<evidence type="ECO:0000313" key="4">
    <source>
        <dbReference type="EMBL" id="GAX73963.1"/>
    </source>
</evidence>
<dbReference type="Gene3D" id="3.30.420.40">
    <property type="match status" value="2"/>
</dbReference>
<dbReference type="GO" id="GO:0005737">
    <property type="term" value="C:cytoplasm"/>
    <property type="evidence" value="ECO:0007669"/>
    <property type="project" value="UniProtKB-SubCell"/>
</dbReference>
<evidence type="ECO:0000256" key="3">
    <source>
        <dbReference type="ARBA" id="ARBA00022490"/>
    </source>
</evidence>
<comment type="caution">
    <text evidence="4">The sequence shown here is derived from an EMBL/GenBank/DDBJ whole genome shotgun (WGS) entry which is preliminary data.</text>
</comment>
<evidence type="ECO:0008006" key="6">
    <source>
        <dbReference type="Google" id="ProtNLM"/>
    </source>
</evidence>
<dbReference type="GO" id="GO:0005634">
    <property type="term" value="C:nucleus"/>
    <property type="evidence" value="ECO:0007669"/>
    <property type="project" value="UniProtKB-ARBA"/>
</dbReference>
<dbReference type="PANTHER" id="PTHR11937">
    <property type="entry name" value="ACTIN"/>
    <property type="match status" value="1"/>
</dbReference>
<comment type="subcellular location">
    <subcellularLocation>
        <location evidence="1">Cytoplasm</location>
    </subcellularLocation>
</comment>
<dbReference type="STRING" id="1157962.A0A250WT15"/>
<dbReference type="Pfam" id="PF00022">
    <property type="entry name" value="Actin"/>
    <property type="match status" value="1"/>
</dbReference>
<dbReference type="FunFam" id="3.90.640.10:FF:000014">
    <property type="entry name" value="Putative actin-related protein 6"/>
    <property type="match status" value="1"/>
</dbReference>
<dbReference type="SUPFAM" id="SSF53067">
    <property type="entry name" value="Actin-like ATPase domain"/>
    <property type="match status" value="2"/>
</dbReference>
<dbReference type="InterPro" id="IPR004000">
    <property type="entry name" value="Actin"/>
</dbReference>
<dbReference type="Gene3D" id="2.30.36.70">
    <property type="entry name" value="Actin, Chain A, domain 2"/>
    <property type="match status" value="1"/>
</dbReference>
<reference evidence="4 5" key="1">
    <citation type="submission" date="2017-08" db="EMBL/GenBank/DDBJ databases">
        <title>Acidophilic green algal genome provides insights into adaptation to an acidic environment.</title>
        <authorList>
            <person name="Hirooka S."/>
            <person name="Hirose Y."/>
            <person name="Kanesaki Y."/>
            <person name="Higuchi S."/>
            <person name="Fujiwara T."/>
            <person name="Onuma R."/>
            <person name="Era A."/>
            <person name="Ohbayashi R."/>
            <person name="Uzuka A."/>
            <person name="Nozaki H."/>
            <person name="Yoshikawa H."/>
            <person name="Miyagishima S.Y."/>
        </authorList>
    </citation>
    <scope>NUCLEOTIDE SEQUENCE [LARGE SCALE GENOMIC DNA]</scope>
    <source>
        <strain evidence="4 5">NIES-2499</strain>
    </source>
</reference>
<dbReference type="AlphaFoldDB" id="A0A250WT15"/>
<dbReference type="CDD" id="cd10210">
    <property type="entry name" value="ASKHA_NBD_Arp6"/>
    <property type="match status" value="1"/>
</dbReference>
<name>A0A250WT15_9CHLO</name>
<gene>
    <name evidence="4" type="ORF">CEUSTIGMA_g1413.t1</name>
</gene>
<keyword evidence="5" id="KW-1185">Reference proteome</keyword>